<evidence type="ECO:0000313" key="1">
    <source>
        <dbReference type="EMBL" id="KAJ9094601.1"/>
    </source>
</evidence>
<organism evidence="1 2">
    <name type="scientific">Naganishia cerealis</name>
    <dbReference type="NCBI Taxonomy" id="610337"/>
    <lineage>
        <taxon>Eukaryota</taxon>
        <taxon>Fungi</taxon>
        <taxon>Dikarya</taxon>
        <taxon>Basidiomycota</taxon>
        <taxon>Agaricomycotina</taxon>
        <taxon>Tremellomycetes</taxon>
        <taxon>Filobasidiales</taxon>
        <taxon>Filobasidiaceae</taxon>
        <taxon>Naganishia</taxon>
    </lineage>
</organism>
<gene>
    <name evidence="1" type="ORF">QFC19_007899</name>
</gene>
<dbReference type="EMBL" id="JASBWR010000110">
    <property type="protein sequence ID" value="KAJ9094601.1"/>
    <property type="molecule type" value="Genomic_DNA"/>
</dbReference>
<proteinExistence type="predicted"/>
<evidence type="ECO:0000313" key="2">
    <source>
        <dbReference type="Proteomes" id="UP001241377"/>
    </source>
</evidence>
<keyword evidence="2" id="KW-1185">Reference proteome</keyword>
<reference evidence="1" key="1">
    <citation type="submission" date="2023-04" db="EMBL/GenBank/DDBJ databases">
        <title>Draft Genome sequencing of Naganishia species isolated from polar environments using Oxford Nanopore Technology.</title>
        <authorList>
            <person name="Leo P."/>
            <person name="Venkateswaran K."/>
        </authorList>
    </citation>
    <scope>NUCLEOTIDE SEQUENCE</scope>
    <source>
        <strain evidence="1">MNA-CCFEE 5261</strain>
    </source>
</reference>
<protein>
    <submittedName>
        <fullName evidence="1">Uncharacterized protein</fullName>
    </submittedName>
</protein>
<accession>A0ACC2V7I3</accession>
<sequence length="377" mass="41659">MLAFRTAGHNGYGVQYLPFFDNKLAVATAANYGLVGNGRLYILLIEPNGTIANPISWDTQDGLFDISWSENHENQLVAASGDGSIKLFDTTVGQFPVMNWREHEREVFLVNWNLVDKSTFVSSSWDGTIKIWDPLRPQSLMTLRSPTDHSVRSSGLNPGPNSATNSGAPGAPGTTPSSSTAQCVYNASFSPHSPSTIISCNGTSHIQVWDIRAPRQLQVDYIGHGGMEALSCDWNKYKSTVVATAGTDKLVRIWDLRMITKIDQPNPIAPMPAYHIRGPTPLNELLGHEFAVRKVMWSPHSGNKLISASYDMTCRVWNDMSNERARFLNSGAGGCKGVMSRHREFVIGCDYSLWGEPGWAASTGWDEMVYVWDSKRL</sequence>
<dbReference type="Proteomes" id="UP001241377">
    <property type="component" value="Unassembled WGS sequence"/>
</dbReference>
<comment type="caution">
    <text evidence="1">The sequence shown here is derived from an EMBL/GenBank/DDBJ whole genome shotgun (WGS) entry which is preliminary data.</text>
</comment>
<name>A0ACC2V7I3_9TREE</name>